<evidence type="ECO:0000256" key="14">
    <source>
        <dbReference type="ARBA" id="ARBA00038036"/>
    </source>
</evidence>
<dbReference type="InterPro" id="IPR004619">
    <property type="entry name" value="Type_III_PanK"/>
</dbReference>
<feature type="binding site" evidence="16">
    <location>
        <position position="97"/>
    </location>
    <ligand>
        <name>substrate</name>
    </ligand>
</feature>
<dbReference type="Pfam" id="PF03309">
    <property type="entry name" value="Pan_kinase"/>
    <property type="match status" value="1"/>
</dbReference>
<keyword evidence="8 16" id="KW-0808">Transferase</keyword>
<dbReference type="RefSeq" id="WP_159448607.1">
    <property type="nucleotide sequence ID" value="NZ_FUYB01000007.1"/>
</dbReference>
<evidence type="ECO:0000256" key="10">
    <source>
        <dbReference type="ARBA" id="ARBA00022777"/>
    </source>
</evidence>
<dbReference type="Proteomes" id="UP000190460">
    <property type="component" value="Unassembled WGS sequence"/>
</dbReference>
<feature type="binding site" evidence="16">
    <location>
        <position position="127"/>
    </location>
    <ligand>
        <name>K(+)</name>
        <dbReference type="ChEBI" id="CHEBI:29103"/>
    </ligand>
</feature>
<keyword evidence="18" id="KW-1185">Reference proteome</keyword>
<keyword evidence="7 16" id="KW-0963">Cytoplasm</keyword>
<proteinExistence type="inferred from homology"/>
<keyword evidence="11 16" id="KW-0067">ATP-binding</keyword>
<comment type="catalytic activity">
    <reaction evidence="1 16">
        <text>(R)-pantothenate + ATP = (R)-4'-phosphopantothenate + ADP + H(+)</text>
        <dbReference type="Rhea" id="RHEA:16373"/>
        <dbReference type="ChEBI" id="CHEBI:10986"/>
        <dbReference type="ChEBI" id="CHEBI:15378"/>
        <dbReference type="ChEBI" id="CHEBI:29032"/>
        <dbReference type="ChEBI" id="CHEBI:30616"/>
        <dbReference type="ChEBI" id="CHEBI:456216"/>
        <dbReference type="EC" id="2.7.1.33"/>
    </reaction>
</comment>
<comment type="function">
    <text evidence="16">Catalyzes the phosphorylation of pantothenate (Pan), the first step in CoA biosynthesis.</text>
</comment>
<dbReference type="AlphaFoldDB" id="A0A1T4WN89"/>
<evidence type="ECO:0000256" key="5">
    <source>
        <dbReference type="ARBA" id="ARBA00011738"/>
    </source>
</evidence>
<keyword evidence="9 16" id="KW-0547">Nucleotide-binding</keyword>
<evidence type="ECO:0000256" key="8">
    <source>
        <dbReference type="ARBA" id="ARBA00022679"/>
    </source>
</evidence>
<evidence type="ECO:0000256" key="16">
    <source>
        <dbReference type="HAMAP-Rule" id="MF_01274"/>
    </source>
</evidence>
<keyword evidence="12 16" id="KW-0630">Potassium</keyword>
<evidence type="ECO:0000313" key="17">
    <source>
        <dbReference type="EMBL" id="SKA78812.1"/>
    </source>
</evidence>
<keyword evidence="16" id="KW-0479">Metal-binding</keyword>
<dbReference type="GO" id="GO:0005524">
    <property type="term" value="F:ATP binding"/>
    <property type="evidence" value="ECO:0007669"/>
    <property type="project" value="UniProtKB-UniRule"/>
</dbReference>
<evidence type="ECO:0000256" key="12">
    <source>
        <dbReference type="ARBA" id="ARBA00022958"/>
    </source>
</evidence>
<comment type="subunit">
    <text evidence="5 16">Homodimer.</text>
</comment>
<dbReference type="NCBIfam" id="TIGR00671">
    <property type="entry name" value="baf"/>
    <property type="match status" value="1"/>
</dbReference>
<feature type="binding site" evidence="16">
    <location>
        <begin position="7"/>
        <end position="14"/>
    </location>
    <ligand>
        <name>ATP</name>
        <dbReference type="ChEBI" id="CHEBI:30616"/>
    </ligand>
</feature>
<feature type="binding site" evidence="16">
    <location>
        <position position="183"/>
    </location>
    <ligand>
        <name>substrate</name>
    </ligand>
</feature>
<evidence type="ECO:0000256" key="9">
    <source>
        <dbReference type="ARBA" id="ARBA00022741"/>
    </source>
</evidence>
<comment type="similarity">
    <text evidence="14 16">Belongs to the type III pantothenate kinase family.</text>
</comment>
<reference evidence="17 18" key="1">
    <citation type="submission" date="2017-02" db="EMBL/GenBank/DDBJ databases">
        <authorList>
            <person name="Peterson S.W."/>
        </authorList>
    </citation>
    <scope>NUCLEOTIDE SEQUENCE [LARGE SCALE GENOMIC DNA]</scope>
    <source>
        <strain evidence="17 18">ATCC 49788</strain>
    </source>
</reference>
<comment type="subcellular location">
    <subcellularLocation>
        <location evidence="3 16">Cytoplasm</location>
    </subcellularLocation>
</comment>
<dbReference type="EMBL" id="FUYB01000007">
    <property type="protein sequence ID" value="SKA78812.1"/>
    <property type="molecule type" value="Genomic_DNA"/>
</dbReference>
<accession>A0A1T4WN89</accession>
<name>A0A1T4WN89_9GAMM</name>
<comment type="cofactor">
    <cofactor evidence="2">
        <name>K(+)</name>
        <dbReference type="ChEBI" id="CHEBI:29103"/>
    </cofactor>
</comment>
<dbReference type="SUPFAM" id="SSF53067">
    <property type="entry name" value="Actin-like ATPase domain"/>
    <property type="match status" value="2"/>
</dbReference>
<organism evidence="17 18">
    <name type="scientific">Thiothrix eikelboomii</name>
    <dbReference type="NCBI Taxonomy" id="92487"/>
    <lineage>
        <taxon>Bacteria</taxon>
        <taxon>Pseudomonadati</taxon>
        <taxon>Pseudomonadota</taxon>
        <taxon>Gammaproteobacteria</taxon>
        <taxon>Thiotrichales</taxon>
        <taxon>Thiotrichaceae</taxon>
        <taxon>Thiothrix</taxon>
    </lineage>
</organism>
<dbReference type="CDD" id="cd24015">
    <property type="entry name" value="ASKHA_NBD_PanK-III"/>
    <property type="match status" value="1"/>
</dbReference>
<feature type="binding site" evidence="16">
    <location>
        <position position="130"/>
    </location>
    <ligand>
        <name>ATP</name>
        <dbReference type="ChEBI" id="CHEBI:30616"/>
    </ligand>
</feature>
<dbReference type="PANTHER" id="PTHR34265:SF1">
    <property type="entry name" value="TYPE III PANTOTHENATE KINASE"/>
    <property type="match status" value="1"/>
</dbReference>
<dbReference type="GO" id="GO:0005737">
    <property type="term" value="C:cytoplasm"/>
    <property type="evidence" value="ECO:0007669"/>
    <property type="project" value="UniProtKB-SubCell"/>
</dbReference>
<dbReference type="GO" id="GO:0015937">
    <property type="term" value="P:coenzyme A biosynthetic process"/>
    <property type="evidence" value="ECO:0007669"/>
    <property type="project" value="UniProtKB-UniRule"/>
</dbReference>
<evidence type="ECO:0000256" key="4">
    <source>
        <dbReference type="ARBA" id="ARBA00005225"/>
    </source>
</evidence>
<comment type="pathway">
    <text evidence="4 16">Cofactor biosynthesis; coenzyme A biosynthesis; CoA from (R)-pantothenate: step 1/5.</text>
</comment>
<comment type="cofactor">
    <cofactor evidence="16">
        <name>NH4(+)</name>
        <dbReference type="ChEBI" id="CHEBI:28938"/>
    </cofactor>
    <cofactor evidence="16">
        <name>K(+)</name>
        <dbReference type="ChEBI" id="CHEBI:29103"/>
    </cofactor>
    <text evidence="16">A monovalent cation. Ammonium or potassium.</text>
</comment>
<evidence type="ECO:0000256" key="11">
    <source>
        <dbReference type="ARBA" id="ARBA00022840"/>
    </source>
</evidence>
<evidence type="ECO:0000256" key="1">
    <source>
        <dbReference type="ARBA" id="ARBA00001206"/>
    </source>
</evidence>
<dbReference type="OrthoDB" id="9781305at2"/>
<dbReference type="InterPro" id="IPR043129">
    <property type="entry name" value="ATPase_NBD"/>
</dbReference>
<feature type="binding site" evidence="16">
    <location>
        <begin position="104"/>
        <end position="107"/>
    </location>
    <ligand>
        <name>substrate</name>
    </ligand>
</feature>
<dbReference type="PANTHER" id="PTHR34265">
    <property type="entry name" value="TYPE III PANTOTHENATE KINASE"/>
    <property type="match status" value="1"/>
</dbReference>
<feature type="active site" description="Proton acceptor" evidence="16">
    <location>
        <position position="106"/>
    </location>
</feature>
<dbReference type="GO" id="GO:0004594">
    <property type="term" value="F:pantothenate kinase activity"/>
    <property type="evidence" value="ECO:0007669"/>
    <property type="project" value="UniProtKB-UniRule"/>
</dbReference>
<dbReference type="UniPathway" id="UPA00241">
    <property type="reaction ID" value="UER00352"/>
</dbReference>
<evidence type="ECO:0000256" key="15">
    <source>
        <dbReference type="ARBA" id="ARBA00040883"/>
    </source>
</evidence>
<evidence type="ECO:0000256" key="7">
    <source>
        <dbReference type="ARBA" id="ARBA00022490"/>
    </source>
</evidence>
<dbReference type="EC" id="2.7.1.33" evidence="6 16"/>
<protein>
    <recommendedName>
        <fullName evidence="15 16">Type III pantothenate kinase</fullName>
        <ecNumber evidence="6 16">2.7.1.33</ecNumber>
    </recommendedName>
    <alternativeName>
        <fullName evidence="16">PanK-III</fullName>
    </alternativeName>
    <alternativeName>
        <fullName evidence="16">Pantothenic acid kinase</fullName>
    </alternativeName>
</protein>
<gene>
    <name evidence="16" type="primary">coaX</name>
    <name evidence="17" type="ORF">SAMN02745130_01932</name>
</gene>
<evidence type="ECO:0000256" key="13">
    <source>
        <dbReference type="ARBA" id="ARBA00022993"/>
    </source>
</evidence>
<dbReference type="HAMAP" id="MF_01274">
    <property type="entry name" value="Pantothen_kinase_3"/>
    <property type="match status" value="1"/>
</dbReference>
<evidence type="ECO:0000256" key="2">
    <source>
        <dbReference type="ARBA" id="ARBA00001958"/>
    </source>
</evidence>
<keyword evidence="10 16" id="KW-0418">Kinase</keyword>
<evidence type="ECO:0000256" key="6">
    <source>
        <dbReference type="ARBA" id="ARBA00012102"/>
    </source>
</evidence>
<evidence type="ECO:0000256" key="3">
    <source>
        <dbReference type="ARBA" id="ARBA00004496"/>
    </source>
</evidence>
<evidence type="ECO:0000313" key="18">
    <source>
        <dbReference type="Proteomes" id="UP000190460"/>
    </source>
</evidence>
<dbReference type="Gene3D" id="3.30.420.40">
    <property type="match status" value="2"/>
</dbReference>
<dbReference type="STRING" id="92487.SAMN02745130_01932"/>
<sequence length="256" mass="27278">MTTLLIDAGNSRLKWASFSKGQRSPQQAWPYGEHLPQTGVLLHLQTLLAQQSVERIILVHVLGAAFTEALEAFCAQQAVGLSVVQAQAGVYGLELAYPNPAQFGADRFVGLLAVRKLLGSQAAILIDCGTAVTVDALQADGKHLGGVILPGLQLLSDALIHRTQAAHMSATPFEQAKVFNNNTLQSMGSGCLLSLVGALEGIGTRMQEQMTEPAQILLCGGDTELLTNHLRLAHLAYPEALMEGLVYVAEQEACKL</sequence>
<keyword evidence="13 16" id="KW-0173">Coenzyme A biosynthesis</keyword>
<dbReference type="GO" id="GO:0046872">
    <property type="term" value="F:metal ion binding"/>
    <property type="evidence" value="ECO:0007669"/>
    <property type="project" value="UniProtKB-KW"/>
</dbReference>